<evidence type="ECO:0000313" key="3">
    <source>
        <dbReference type="RefSeq" id="XP_030381888.1"/>
    </source>
</evidence>
<dbReference type="RefSeq" id="XP_030381888.1">
    <property type="nucleotide sequence ID" value="XM_030526028.1"/>
</dbReference>
<feature type="domain" description="Cyclic nucleotide-binding" evidence="1">
    <location>
        <begin position="1"/>
        <end position="55"/>
    </location>
</feature>
<evidence type="ECO:0000259" key="1">
    <source>
        <dbReference type="PROSITE" id="PS50042"/>
    </source>
</evidence>
<dbReference type="InterPro" id="IPR000595">
    <property type="entry name" value="cNMP-bd_dom"/>
</dbReference>
<dbReference type="AlphaFoldDB" id="A0A6J2U336"/>
<keyword evidence="2" id="KW-1185">Reference proteome</keyword>
<dbReference type="PANTHER" id="PTHR23011">
    <property type="entry name" value="CYCLIC NUCLEOTIDE-BINDING DOMAIN CONTAINING PROTEIN"/>
    <property type="match status" value="1"/>
</dbReference>
<dbReference type="PROSITE" id="PS50042">
    <property type="entry name" value="CNMP_BINDING_3"/>
    <property type="match status" value="1"/>
</dbReference>
<dbReference type="GeneID" id="115629547"/>
<evidence type="ECO:0000313" key="2">
    <source>
        <dbReference type="Proteomes" id="UP000504634"/>
    </source>
</evidence>
<gene>
    <name evidence="3" type="primary">LOC115629547</name>
</gene>
<name>A0A6J2U336_DROLE</name>
<accession>A0A6J2U336</accession>
<proteinExistence type="predicted"/>
<dbReference type="InterPro" id="IPR018490">
    <property type="entry name" value="cNMP-bd_dom_sf"/>
</dbReference>
<dbReference type="OrthoDB" id="166212at2759"/>
<organism evidence="2 3">
    <name type="scientific">Drosophila lebanonensis</name>
    <name type="common">Fruit fly</name>
    <name type="synonym">Scaptodrosophila lebanonensis</name>
    <dbReference type="NCBI Taxonomy" id="7225"/>
    <lineage>
        <taxon>Eukaryota</taxon>
        <taxon>Metazoa</taxon>
        <taxon>Ecdysozoa</taxon>
        <taxon>Arthropoda</taxon>
        <taxon>Hexapoda</taxon>
        <taxon>Insecta</taxon>
        <taxon>Pterygota</taxon>
        <taxon>Neoptera</taxon>
        <taxon>Endopterygota</taxon>
        <taxon>Diptera</taxon>
        <taxon>Brachycera</taxon>
        <taxon>Muscomorpha</taxon>
        <taxon>Ephydroidea</taxon>
        <taxon>Drosophilidae</taxon>
        <taxon>Scaptodrosophila</taxon>
    </lineage>
</organism>
<protein>
    <submittedName>
        <fullName evidence="3">Uncharacterized protein LOC115629547</fullName>
    </submittedName>
</protein>
<sequence length="142" mass="16082">MSLNITESKVETIFGPGDCIGDVEIVENCYRTHTFITTSHCELLIMFKHDFTPILKPFMDKLWDDKKKALKALDYFTFLDEEQVVSACRVGTLKQFEPLETIYSEDKGSLTNVHFVLSGECVILQCINMKLNLDAANVLPVA</sequence>
<reference evidence="3" key="1">
    <citation type="submission" date="2025-08" db="UniProtKB">
        <authorList>
            <consortium name="RefSeq"/>
        </authorList>
    </citation>
    <scope>IDENTIFICATION</scope>
    <source>
        <strain evidence="3">11010-0011.00</strain>
        <tissue evidence="3">Whole body</tissue>
    </source>
</reference>
<dbReference type="PANTHER" id="PTHR23011:SF41">
    <property type="entry name" value="CYCLIC NUCLEOTIDE-BINDING DOMAIN-CONTAINING PROTEIN"/>
    <property type="match status" value="1"/>
</dbReference>
<dbReference type="SUPFAM" id="SSF51206">
    <property type="entry name" value="cAMP-binding domain-like"/>
    <property type="match status" value="2"/>
</dbReference>
<dbReference type="InterPro" id="IPR014710">
    <property type="entry name" value="RmlC-like_jellyroll"/>
</dbReference>
<dbReference type="Gene3D" id="2.60.120.10">
    <property type="entry name" value="Jelly Rolls"/>
    <property type="match status" value="1"/>
</dbReference>
<dbReference type="Proteomes" id="UP000504634">
    <property type="component" value="Unplaced"/>
</dbReference>